<organism evidence="2 3">
    <name type="scientific">Dendrothele bispora (strain CBS 962.96)</name>
    <dbReference type="NCBI Taxonomy" id="1314807"/>
    <lineage>
        <taxon>Eukaryota</taxon>
        <taxon>Fungi</taxon>
        <taxon>Dikarya</taxon>
        <taxon>Basidiomycota</taxon>
        <taxon>Agaricomycotina</taxon>
        <taxon>Agaricomycetes</taxon>
        <taxon>Agaricomycetidae</taxon>
        <taxon>Agaricales</taxon>
        <taxon>Agaricales incertae sedis</taxon>
        <taxon>Dendrothele</taxon>
    </lineage>
</organism>
<dbReference type="AlphaFoldDB" id="A0A4V4HAG3"/>
<reference evidence="2 3" key="1">
    <citation type="journal article" date="2019" name="Nat. Ecol. Evol.">
        <title>Megaphylogeny resolves global patterns of mushroom evolution.</title>
        <authorList>
            <person name="Varga T."/>
            <person name="Krizsan K."/>
            <person name="Foldi C."/>
            <person name="Dima B."/>
            <person name="Sanchez-Garcia M."/>
            <person name="Sanchez-Ramirez S."/>
            <person name="Szollosi G.J."/>
            <person name="Szarkandi J.G."/>
            <person name="Papp V."/>
            <person name="Albert L."/>
            <person name="Andreopoulos W."/>
            <person name="Angelini C."/>
            <person name="Antonin V."/>
            <person name="Barry K.W."/>
            <person name="Bougher N.L."/>
            <person name="Buchanan P."/>
            <person name="Buyck B."/>
            <person name="Bense V."/>
            <person name="Catcheside P."/>
            <person name="Chovatia M."/>
            <person name="Cooper J."/>
            <person name="Damon W."/>
            <person name="Desjardin D."/>
            <person name="Finy P."/>
            <person name="Geml J."/>
            <person name="Haridas S."/>
            <person name="Hughes K."/>
            <person name="Justo A."/>
            <person name="Karasinski D."/>
            <person name="Kautmanova I."/>
            <person name="Kiss B."/>
            <person name="Kocsube S."/>
            <person name="Kotiranta H."/>
            <person name="LaButti K.M."/>
            <person name="Lechner B.E."/>
            <person name="Liimatainen K."/>
            <person name="Lipzen A."/>
            <person name="Lukacs Z."/>
            <person name="Mihaltcheva S."/>
            <person name="Morgado L.N."/>
            <person name="Niskanen T."/>
            <person name="Noordeloos M.E."/>
            <person name="Ohm R.A."/>
            <person name="Ortiz-Santana B."/>
            <person name="Ovrebo C."/>
            <person name="Racz N."/>
            <person name="Riley R."/>
            <person name="Savchenko A."/>
            <person name="Shiryaev A."/>
            <person name="Soop K."/>
            <person name="Spirin V."/>
            <person name="Szebenyi C."/>
            <person name="Tomsovsky M."/>
            <person name="Tulloss R.E."/>
            <person name="Uehling J."/>
            <person name="Grigoriev I.V."/>
            <person name="Vagvolgyi C."/>
            <person name="Papp T."/>
            <person name="Martin F.M."/>
            <person name="Miettinen O."/>
            <person name="Hibbett D.S."/>
            <person name="Nagy L.G."/>
        </authorList>
    </citation>
    <scope>NUCLEOTIDE SEQUENCE [LARGE SCALE GENOMIC DNA]</scope>
    <source>
        <strain evidence="2 3">CBS 962.96</strain>
    </source>
</reference>
<evidence type="ECO:0000256" key="1">
    <source>
        <dbReference type="SAM" id="MobiDB-lite"/>
    </source>
</evidence>
<dbReference type="EMBL" id="ML182270">
    <property type="protein sequence ID" value="THU75365.1"/>
    <property type="molecule type" value="Genomic_DNA"/>
</dbReference>
<dbReference type="Proteomes" id="UP000297245">
    <property type="component" value="Unassembled WGS sequence"/>
</dbReference>
<proteinExistence type="predicted"/>
<feature type="compositionally biased region" description="Acidic residues" evidence="1">
    <location>
        <begin position="67"/>
        <end position="77"/>
    </location>
</feature>
<keyword evidence="3" id="KW-1185">Reference proteome</keyword>
<accession>A0A4V4HAG3</accession>
<sequence length="136" mass="15630">MPRGAGRGRGRPSNKRSYHERLEDNDDLEIVHSRTARINAHGLTVSTPKSPQKGRATWDSGSSTWGPEDDTEFALEDDGSWIDEIDRDVFDSESRTAPGTEVIQVQLPRRRTKVSRRVNLVWKDLHRQRYLDYEAL</sequence>
<name>A0A4V4HAG3_DENBC</name>
<gene>
    <name evidence="2" type="ORF">K435DRAFT_880966</name>
</gene>
<dbReference type="OrthoDB" id="3004525at2759"/>
<protein>
    <submittedName>
        <fullName evidence="2">Uncharacterized protein</fullName>
    </submittedName>
</protein>
<feature type="region of interest" description="Disordered" evidence="1">
    <location>
        <begin position="1"/>
        <end position="77"/>
    </location>
</feature>
<feature type="compositionally biased region" description="Basic residues" evidence="1">
    <location>
        <begin position="1"/>
        <end position="16"/>
    </location>
</feature>
<evidence type="ECO:0000313" key="3">
    <source>
        <dbReference type="Proteomes" id="UP000297245"/>
    </source>
</evidence>
<evidence type="ECO:0000313" key="2">
    <source>
        <dbReference type="EMBL" id="THU75365.1"/>
    </source>
</evidence>